<proteinExistence type="predicted"/>
<feature type="domain" description="AAA+ ATPase" evidence="2">
    <location>
        <begin position="462"/>
        <end position="625"/>
    </location>
</feature>
<keyword evidence="4" id="KW-1185">Reference proteome</keyword>
<feature type="region of interest" description="Disordered" evidence="1">
    <location>
        <begin position="402"/>
        <end position="424"/>
    </location>
</feature>
<dbReference type="PANTHER" id="PTHR37291">
    <property type="entry name" value="5-METHYLCYTOSINE-SPECIFIC RESTRICTION ENZYME B"/>
    <property type="match status" value="1"/>
</dbReference>
<dbReference type="SUPFAM" id="SSF52540">
    <property type="entry name" value="P-loop containing nucleoside triphosphate hydrolases"/>
    <property type="match status" value="1"/>
</dbReference>
<dbReference type="Pfam" id="PF07728">
    <property type="entry name" value="AAA_5"/>
    <property type="match status" value="1"/>
</dbReference>
<dbReference type="InterPro" id="IPR027417">
    <property type="entry name" value="P-loop_NTPase"/>
</dbReference>
<dbReference type="CDD" id="cd00009">
    <property type="entry name" value="AAA"/>
    <property type="match status" value="1"/>
</dbReference>
<gene>
    <name evidence="3" type="ORF">SKTS_30350</name>
</gene>
<evidence type="ECO:0000313" key="4">
    <source>
        <dbReference type="Proteomes" id="UP000502260"/>
    </source>
</evidence>
<sequence length="727" mass="81824">MGAENPSYWFVGASYGGTDDQTPRFLKEGIWENGYEDKYLDIVRAMQPGERIAIKATYTQKHDLPFDSRGLTVSVMSIKAIGTITENLGDGRHVKVDWTPLEPPKLWYFYTYQPTIWRVQRNKWTAEALIDFTFEAAAQDINRFRNAPYWAERFGDAAPDKRRFGWTKFYEAIANKLLDFRNNRAALVAGIRDIAGRVDGLGHLADDKYVDGTTGFVRDICPFTTIGLFNRGITNDNRKIIAAELAKFLGVTVPVPESFEGIPVLNNLKSWYFGFENVRPADHIDALWNVFAAGIRLADSEDAKVRDDFATAFDNANGRRGVAWNLTFGLYWVRPWAFLSLDSGSQSYITKALGIPIGLHGPKKRCNAADYLTVMDTLESKFQDEEFPVHSFPELSLAAWNHKEPGASPSEPEEEGTEAGESAASVEIAELSAEPYSIDDILADGCFMDRAELERLIDRLRAKKNLILQGPPGTGKTWLAKRLAFALIGQRDHRKLRAVQFHPNLSYEDFVRGWRPSGDGKLSLVDGAFMEAVEAARGTSHPYVVVIEEINRGNPAQILGEMLTLLEADKRSPHEALELCYRRKPDERIYIPDNLYVIGTMNIADRSLALVDLALRRRFAFVDLEPRLGQPWRHWLINNCGIAADIVGEIELRIAKLNEDIAADSTLGRQFRIGHSYVTPPVGAINGDAREWFRQVVATEIGPLLDEYWFDALDKSRAAQQRLIEGL</sequence>
<evidence type="ECO:0000313" key="3">
    <source>
        <dbReference type="EMBL" id="BCB28149.1"/>
    </source>
</evidence>
<dbReference type="EMBL" id="AP022853">
    <property type="protein sequence ID" value="BCB28149.1"/>
    <property type="molecule type" value="Genomic_DNA"/>
</dbReference>
<name>A0A6F8VHF8_9PROT</name>
<dbReference type="SMART" id="SM00382">
    <property type="entry name" value="AAA"/>
    <property type="match status" value="1"/>
</dbReference>
<protein>
    <submittedName>
        <fullName evidence="3">ATPase AAA</fullName>
    </submittedName>
</protein>
<dbReference type="InterPro" id="IPR052934">
    <property type="entry name" value="Methyl-DNA_Rec/Restrict_Enz"/>
</dbReference>
<dbReference type="REBASE" id="396398">
    <property type="entry name" value="NbaT11McrBCP"/>
</dbReference>
<dbReference type="Proteomes" id="UP000502260">
    <property type="component" value="Chromosome"/>
</dbReference>
<dbReference type="KEGG" id="slac:SKTS_30350"/>
<dbReference type="AlphaFoldDB" id="A0A6F8VHF8"/>
<dbReference type="GO" id="GO:0005524">
    <property type="term" value="F:ATP binding"/>
    <property type="evidence" value="ECO:0007669"/>
    <property type="project" value="InterPro"/>
</dbReference>
<dbReference type="Gene3D" id="3.40.50.300">
    <property type="entry name" value="P-loop containing nucleotide triphosphate hydrolases"/>
    <property type="match status" value="1"/>
</dbReference>
<dbReference type="InterPro" id="IPR003593">
    <property type="entry name" value="AAA+_ATPase"/>
</dbReference>
<reference evidence="4" key="1">
    <citation type="submission" date="2020-03" db="EMBL/GenBank/DDBJ databases">
        <title>Complete genome sequence of sulfur-oxidizing bacterium skT11.</title>
        <authorList>
            <person name="Kanda M."/>
            <person name="Kojima H."/>
            <person name="Fukui M."/>
        </authorList>
    </citation>
    <scope>NUCLEOTIDE SEQUENCE [LARGE SCALE GENOMIC DNA]</scope>
    <source>
        <strain evidence="4">skT11</strain>
    </source>
</reference>
<dbReference type="InterPro" id="IPR011704">
    <property type="entry name" value="ATPase_dyneun-rel_AAA"/>
</dbReference>
<organism evidence="3 4">
    <name type="scientific">Sulfurimicrobium lacus</name>
    <dbReference type="NCBI Taxonomy" id="2715678"/>
    <lineage>
        <taxon>Bacteria</taxon>
        <taxon>Pseudomonadati</taxon>
        <taxon>Pseudomonadota</taxon>
        <taxon>Betaproteobacteria</taxon>
        <taxon>Nitrosomonadales</taxon>
        <taxon>Sulfuricellaceae</taxon>
        <taxon>Sulfurimicrobium</taxon>
    </lineage>
</organism>
<dbReference type="RefSeq" id="WP_244617365.1">
    <property type="nucleotide sequence ID" value="NZ_AP022853.1"/>
</dbReference>
<evidence type="ECO:0000256" key="1">
    <source>
        <dbReference type="SAM" id="MobiDB-lite"/>
    </source>
</evidence>
<accession>A0A6F8VHF8</accession>
<dbReference type="PANTHER" id="PTHR37291:SF1">
    <property type="entry name" value="TYPE IV METHYL-DIRECTED RESTRICTION ENZYME ECOKMCRB SUBUNIT"/>
    <property type="match status" value="1"/>
</dbReference>
<dbReference type="GO" id="GO:0016887">
    <property type="term" value="F:ATP hydrolysis activity"/>
    <property type="evidence" value="ECO:0007669"/>
    <property type="project" value="InterPro"/>
</dbReference>
<evidence type="ECO:0000259" key="2">
    <source>
        <dbReference type="SMART" id="SM00382"/>
    </source>
</evidence>